<reference evidence="1 2" key="1">
    <citation type="submission" date="2022-01" db="EMBL/GenBank/DDBJ databases">
        <title>A chromosomal length assembly of Cordylochernes scorpioides.</title>
        <authorList>
            <person name="Zeh D."/>
            <person name="Zeh J."/>
        </authorList>
    </citation>
    <scope>NUCLEOTIDE SEQUENCE [LARGE SCALE GENOMIC DNA]</scope>
    <source>
        <strain evidence="1">IN4F17</strain>
        <tissue evidence="1">Whole Body</tissue>
    </source>
</reference>
<accession>A0ABY6JYK7</accession>
<dbReference type="InterPro" id="IPR036397">
    <property type="entry name" value="RNaseH_sf"/>
</dbReference>
<dbReference type="InterPro" id="IPR021109">
    <property type="entry name" value="Peptidase_aspartic_dom_sf"/>
</dbReference>
<dbReference type="Pfam" id="PF13650">
    <property type="entry name" value="Asp_protease_2"/>
    <property type="match status" value="1"/>
</dbReference>
<evidence type="ECO:0008006" key="3">
    <source>
        <dbReference type="Google" id="ProtNLM"/>
    </source>
</evidence>
<proteinExistence type="predicted"/>
<dbReference type="Proteomes" id="UP001235939">
    <property type="component" value="Chromosome 01"/>
</dbReference>
<protein>
    <recommendedName>
        <fullName evidence="3">Peptidase aspartic putative domain-containing protein</fullName>
    </recommendedName>
</protein>
<dbReference type="SUPFAM" id="SSF50630">
    <property type="entry name" value="Acid proteases"/>
    <property type="match status" value="1"/>
</dbReference>
<sequence length="335" mass="38032">MWPKPCEKFFTFDLTSSRQCSRRQATINFTEATSVYKLYMERLQRQQEYKPRPSFLTELSHNLTGDESWMFEYDPESKRQSCAWHTKSSPRPKKARISKSRIKTMIIVFFDIRGIVHCYDVKENYTRAKGLYIGQLEPDSTIKIKDGNGVPQTCRALIDSGSQANFISGQCRKRLGLQYVTVHSQISGISGHFASHSYGLVEFEFTPHFKSDELFKVNALVLDKLTNNLPTLTCPKSNLAHLKTMPLADPDYNISAPIDILIGAELAMTLFTGESVIGDEEQLTATSSKLGWLLSGRVSSKGSRRSVRNIIRSHHACLETQDIVEKFGNWSPFLM</sequence>
<keyword evidence="2" id="KW-1185">Reference proteome</keyword>
<gene>
    <name evidence="1" type="ORF">LAZ67_1006433</name>
</gene>
<name>A0ABY6JYK7_9ARAC</name>
<dbReference type="Gene3D" id="3.30.420.10">
    <property type="entry name" value="Ribonuclease H-like superfamily/Ribonuclease H"/>
    <property type="match status" value="1"/>
</dbReference>
<evidence type="ECO:0000313" key="1">
    <source>
        <dbReference type="EMBL" id="UYV61767.1"/>
    </source>
</evidence>
<evidence type="ECO:0000313" key="2">
    <source>
        <dbReference type="Proteomes" id="UP001235939"/>
    </source>
</evidence>
<dbReference type="Gene3D" id="2.40.70.10">
    <property type="entry name" value="Acid Proteases"/>
    <property type="match status" value="1"/>
</dbReference>
<dbReference type="CDD" id="cd00303">
    <property type="entry name" value="retropepsin_like"/>
    <property type="match status" value="1"/>
</dbReference>
<organism evidence="1 2">
    <name type="scientific">Cordylochernes scorpioides</name>
    <dbReference type="NCBI Taxonomy" id="51811"/>
    <lineage>
        <taxon>Eukaryota</taxon>
        <taxon>Metazoa</taxon>
        <taxon>Ecdysozoa</taxon>
        <taxon>Arthropoda</taxon>
        <taxon>Chelicerata</taxon>
        <taxon>Arachnida</taxon>
        <taxon>Pseudoscorpiones</taxon>
        <taxon>Cheliferoidea</taxon>
        <taxon>Chernetidae</taxon>
        <taxon>Cordylochernes</taxon>
    </lineage>
</organism>
<dbReference type="EMBL" id="CP092863">
    <property type="protein sequence ID" value="UYV61767.1"/>
    <property type="molecule type" value="Genomic_DNA"/>
</dbReference>